<accession>X6PAU2</accession>
<dbReference type="SUPFAM" id="SSF48371">
    <property type="entry name" value="ARM repeat"/>
    <property type="match status" value="1"/>
</dbReference>
<comment type="caution">
    <text evidence="1">The sequence shown here is derived from an EMBL/GenBank/DDBJ whole genome shotgun (WGS) entry which is preliminary data.</text>
</comment>
<dbReference type="InterPro" id="IPR016024">
    <property type="entry name" value="ARM-type_fold"/>
</dbReference>
<feature type="non-terminal residue" evidence="1">
    <location>
        <position position="1"/>
    </location>
</feature>
<proteinExistence type="predicted"/>
<keyword evidence="2" id="KW-1185">Reference proteome</keyword>
<organism evidence="1 2">
    <name type="scientific">Reticulomyxa filosa</name>
    <dbReference type="NCBI Taxonomy" id="46433"/>
    <lineage>
        <taxon>Eukaryota</taxon>
        <taxon>Sar</taxon>
        <taxon>Rhizaria</taxon>
        <taxon>Retaria</taxon>
        <taxon>Foraminifera</taxon>
        <taxon>Monothalamids</taxon>
        <taxon>Reticulomyxidae</taxon>
        <taxon>Reticulomyxa</taxon>
    </lineage>
</organism>
<protein>
    <submittedName>
        <fullName evidence="1">Uncharacterized protein</fullName>
    </submittedName>
</protein>
<dbReference type="Proteomes" id="UP000023152">
    <property type="component" value="Unassembled WGS sequence"/>
</dbReference>
<dbReference type="Gene3D" id="1.25.10.10">
    <property type="entry name" value="Leucine-rich Repeat Variant"/>
    <property type="match status" value="1"/>
</dbReference>
<reference evidence="1 2" key="1">
    <citation type="journal article" date="2013" name="Curr. Biol.">
        <title>The Genome of the Foraminiferan Reticulomyxa filosa.</title>
        <authorList>
            <person name="Glockner G."/>
            <person name="Hulsmann N."/>
            <person name="Schleicher M."/>
            <person name="Noegel A.A."/>
            <person name="Eichinger L."/>
            <person name="Gallinger C."/>
            <person name="Pawlowski J."/>
            <person name="Sierra R."/>
            <person name="Euteneuer U."/>
            <person name="Pillet L."/>
            <person name="Moustafa A."/>
            <person name="Platzer M."/>
            <person name="Groth M."/>
            <person name="Szafranski K."/>
            <person name="Schliwa M."/>
        </authorList>
    </citation>
    <scope>NUCLEOTIDE SEQUENCE [LARGE SCALE GENOMIC DNA]</scope>
</reference>
<dbReference type="AlphaFoldDB" id="X6PAU2"/>
<evidence type="ECO:0000313" key="2">
    <source>
        <dbReference type="Proteomes" id="UP000023152"/>
    </source>
</evidence>
<name>X6PAU2_RETFI</name>
<evidence type="ECO:0000313" key="1">
    <source>
        <dbReference type="EMBL" id="ETO35248.1"/>
    </source>
</evidence>
<gene>
    <name evidence="1" type="ORF">RFI_01817</name>
</gene>
<sequence>KLFCFEQTALTDNGRVFGERNHWKRMIGYLSVKDKLQGSLTYDTWAVTLINYLLSTLSDEKRTEERRLLEGLRFDKLLTQLEDRVRRQSLASNEDSSLAPGGNESTNLMKQIEVYRHLADEDHRQGNIEEANLDATNPKDLFNRVHDQALKDGFINELTKILTNLVTLPPEAYVLFKQNIKHYYSFPISIYIYTYTHIYVIDFCGIDQ</sequence>
<dbReference type="InterPro" id="IPR011989">
    <property type="entry name" value="ARM-like"/>
</dbReference>
<dbReference type="EMBL" id="ASPP01001815">
    <property type="protein sequence ID" value="ETO35248.1"/>
    <property type="molecule type" value="Genomic_DNA"/>
</dbReference>